<name>A0A6I6KBC7_9BACT</name>
<dbReference type="SUPFAM" id="SSF51905">
    <property type="entry name" value="FAD/NAD(P)-binding domain"/>
    <property type="match status" value="1"/>
</dbReference>
<dbReference type="InterPro" id="IPR039650">
    <property type="entry name" value="HdrA-like"/>
</dbReference>
<evidence type="ECO:0000256" key="1">
    <source>
        <dbReference type="ARBA" id="ARBA00022485"/>
    </source>
</evidence>
<organism evidence="6 7">
    <name type="scientific">Maribellus comscasis</name>
    <dbReference type="NCBI Taxonomy" id="2681766"/>
    <lineage>
        <taxon>Bacteria</taxon>
        <taxon>Pseudomonadati</taxon>
        <taxon>Bacteroidota</taxon>
        <taxon>Bacteroidia</taxon>
        <taxon>Marinilabiliales</taxon>
        <taxon>Prolixibacteraceae</taxon>
        <taxon>Maribellus</taxon>
    </lineage>
</organism>
<evidence type="ECO:0000313" key="6">
    <source>
        <dbReference type="EMBL" id="QGY47524.1"/>
    </source>
</evidence>
<keyword evidence="3" id="KW-0560">Oxidoreductase</keyword>
<dbReference type="EMBL" id="CP046401">
    <property type="protein sequence ID" value="QGY47524.1"/>
    <property type="molecule type" value="Genomic_DNA"/>
</dbReference>
<dbReference type="RefSeq" id="WP_158871492.1">
    <property type="nucleotide sequence ID" value="NZ_CP046401.1"/>
</dbReference>
<sequence>MKSFMSVFLICFFIHAVGHDKVILLETESFQNRGGWVIDQQFMDEMGSPFLLAHGLGNPVADAETTFEIQQPNKYYVWVRTRDWVGPWKKTGVSEAKKATGFPGKFKVLIDGQKLEPTFGTGKAEWHWQSGGSIQLRKGKHRIVLHDLTGFEGRCDAICITARKNFVPPQSLKKLEKFRKKTGALTEVKDQGEFDLVVVGGGIAGICAAISGARLGLKVALVQNRPVLGGNNSSEVRVWLGGKVNFEPYPKIGNIVNELEQKNKGHYGLENKGEYYEDDRKETLVRNEKNISLFLNFHANKTETKKNEIKAVFAQNIKTGERIKITGRYFADCTGNGSIGALSGAEFQMTEKGHMGRCNLFNFIETETEQAFPKCPWALDLSDKPFPGRGDNKGVYGNLGLKAMGSWFWESGFDHDPILEGEYIRDWNFRAAFGAWDCLKNVDNQYPKHRFNWMAHISGLRESRRLLGDVMLTFEDIQNDKKYEDGCVPTSWSLDLHLPFEPYYKGFEGDGFISYDHHEKYKVPYWVPYRCLYSKNIKNLFMAGRDISVTHEALGVVRVMRTGGMMGEVVGMAAKICVEEECNPREVYEKYLDILKSFLWEGIPSK</sequence>
<accession>A0A6I6KBC7</accession>
<keyword evidence="1" id="KW-0004">4Fe-4S</keyword>
<keyword evidence="2" id="KW-0479">Metal-binding</keyword>
<proteinExistence type="predicted"/>
<evidence type="ECO:0000256" key="3">
    <source>
        <dbReference type="ARBA" id="ARBA00023002"/>
    </source>
</evidence>
<evidence type="ECO:0000313" key="7">
    <source>
        <dbReference type="Proteomes" id="UP000428260"/>
    </source>
</evidence>
<dbReference type="Gene3D" id="3.50.50.60">
    <property type="entry name" value="FAD/NAD(P)-binding domain"/>
    <property type="match status" value="1"/>
</dbReference>
<dbReference type="GO" id="GO:0016491">
    <property type="term" value="F:oxidoreductase activity"/>
    <property type="evidence" value="ECO:0007669"/>
    <property type="project" value="UniProtKB-KW"/>
</dbReference>
<dbReference type="PANTHER" id="PTHR43498:SF1">
    <property type="entry name" value="COB--COM HETERODISULFIDE REDUCTASE IRON-SULFUR SUBUNIT A"/>
    <property type="match status" value="1"/>
</dbReference>
<protein>
    <submittedName>
        <fullName evidence="6">FAD-dependent oxidoreductase</fullName>
    </submittedName>
</protein>
<keyword evidence="5" id="KW-0411">Iron-sulfur</keyword>
<dbReference type="GO" id="GO:0046872">
    <property type="term" value="F:metal ion binding"/>
    <property type="evidence" value="ECO:0007669"/>
    <property type="project" value="UniProtKB-KW"/>
</dbReference>
<keyword evidence="4" id="KW-0408">Iron</keyword>
<evidence type="ECO:0000256" key="5">
    <source>
        <dbReference type="ARBA" id="ARBA00023014"/>
    </source>
</evidence>
<gene>
    <name evidence="6" type="ORF">GM418_28795</name>
</gene>
<dbReference type="GO" id="GO:0051539">
    <property type="term" value="F:4 iron, 4 sulfur cluster binding"/>
    <property type="evidence" value="ECO:0007669"/>
    <property type="project" value="UniProtKB-KW"/>
</dbReference>
<dbReference type="InterPro" id="IPR036188">
    <property type="entry name" value="FAD/NAD-bd_sf"/>
</dbReference>
<dbReference type="Proteomes" id="UP000428260">
    <property type="component" value="Chromosome"/>
</dbReference>
<evidence type="ECO:0000256" key="2">
    <source>
        <dbReference type="ARBA" id="ARBA00022723"/>
    </source>
</evidence>
<evidence type="ECO:0000256" key="4">
    <source>
        <dbReference type="ARBA" id="ARBA00023004"/>
    </source>
</evidence>
<reference evidence="6 7" key="1">
    <citation type="submission" date="2019-11" db="EMBL/GenBank/DDBJ databases">
        <authorList>
            <person name="Zheng R.K."/>
            <person name="Sun C.M."/>
        </authorList>
    </citation>
    <scope>NUCLEOTIDE SEQUENCE [LARGE SCALE GENOMIC DNA]</scope>
    <source>
        <strain evidence="6 7">WC007</strain>
    </source>
</reference>
<keyword evidence="7" id="KW-1185">Reference proteome</keyword>
<dbReference type="PANTHER" id="PTHR43498">
    <property type="entry name" value="FERREDOXIN:COB-COM HETERODISULFIDE REDUCTASE SUBUNIT A"/>
    <property type="match status" value="1"/>
</dbReference>
<dbReference type="KEGG" id="mcos:GM418_28795"/>
<dbReference type="AlphaFoldDB" id="A0A6I6KBC7"/>
<dbReference type="Pfam" id="PF12831">
    <property type="entry name" value="FAD_oxidored"/>
    <property type="match status" value="2"/>
</dbReference>